<evidence type="ECO:0000313" key="3">
    <source>
        <dbReference type="Proteomes" id="UP000308197"/>
    </source>
</evidence>
<keyword evidence="3" id="KW-1185">Reference proteome</keyword>
<reference evidence="2 3" key="1">
    <citation type="journal article" date="2019" name="Nat. Ecol. Evol.">
        <title>Megaphylogeny resolves global patterns of mushroom evolution.</title>
        <authorList>
            <person name="Varga T."/>
            <person name="Krizsan K."/>
            <person name="Foldi C."/>
            <person name="Dima B."/>
            <person name="Sanchez-Garcia M."/>
            <person name="Sanchez-Ramirez S."/>
            <person name="Szollosi G.J."/>
            <person name="Szarkandi J.G."/>
            <person name="Papp V."/>
            <person name="Albert L."/>
            <person name="Andreopoulos W."/>
            <person name="Angelini C."/>
            <person name="Antonin V."/>
            <person name="Barry K.W."/>
            <person name="Bougher N.L."/>
            <person name="Buchanan P."/>
            <person name="Buyck B."/>
            <person name="Bense V."/>
            <person name="Catcheside P."/>
            <person name="Chovatia M."/>
            <person name="Cooper J."/>
            <person name="Damon W."/>
            <person name="Desjardin D."/>
            <person name="Finy P."/>
            <person name="Geml J."/>
            <person name="Haridas S."/>
            <person name="Hughes K."/>
            <person name="Justo A."/>
            <person name="Karasinski D."/>
            <person name="Kautmanova I."/>
            <person name="Kiss B."/>
            <person name="Kocsube S."/>
            <person name="Kotiranta H."/>
            <person name="LaButti K.M."/>
            <person name="Lechner B.E."/>
            <person name="Liimatainen K."/>
            <person name="Lipzen A."/>
            <person name="Lukacs Z."/>
            <person name="Mihaltcheva S."/>
            <person name="Morgado L.N."/>
            <person name="Niskanen T."/>
            <person name="Noordeloos M.E."/>
            <person name="Ohm R.A."/>
            <person name="Ortiz-Santana B."/>
            <person name="Ovrebo C."/>
            <person name="Racz N."/>
            <person name="Riley R."/>
            <person name="Savchenko A."/>
            <person name="Shiryaev A."/>
            <person name="Soop K."/>
            <person name="Spirin V."/>
            <person name="Szebenyi C."/>
            <person name="Tomsovsky M."/>
            <person name="Tulloss R.E."/>
            <person name="Uehling J."/>
            <person name="Grigoriev I.V."/>
            <person name="Vagvolgyi C."/>
            <person name="Papp T."/>
            <person name="Martin F.M."/>
            <person name="Miettinen O."/>
            <person name="Hibbett D.S."/>
            <person name="Nagy L.G."/>
        </authorList>
    </citation>
    <scope>NUCLEOTIDE SEQUENCE [LARGE SCALE GENOMIC DNA]</scope>
    <source>
        <strain evidence="2 3">HHB13444</strain>
    </source>
</reference>
<organism evidence="2 3">
    <name type="scientific">Polyporus arcularius HHB13444</name>
    <dbReference type="NCBI Taxonomy" id="1314778"/>
    <lineage>
        <taxon>Eukaryota</taxon>
        <taxon>Fungi</taxon>
        <taxon>Dikarya</taxon>
        <taxon>Basidiomycota</taxon>
        <taxon>Agaricomycotina</taxon>
        <taxon>Agaricomycetes</taxon>
        <taxon>Polyporales</taxon>
        <taxon>Polyporaceae</taxon>
        <taxon>Polyporus</taxon>
    </lineage>
</organism>
<sequence>MHSISTLRISGSLGDPSDSRFRKPIRCRRASQMKSKAAERRCEVGNGASTLTTCASEVYKLDCGAQHTGARHARRACIILCAMADVDMTNGHGYIERSSPGPIASCPYNACLTRHASSALAALVVLGGPSIYSLKLACRLMRSIGSAGCENVEGPDEGPRQKLSRRHSDKHQGGLAGTGKRRSEQPRVVPVSEDFSTKLISVKT</sequence>
<dbReference type="InParanoid" id="A0A5C3NU54"/>
<feature type="region of interest" description="Disordered" evidence="1">
    <location>
        <begin position="1"/>
        <end position="21"/>
    </location>
</feature>
<dbReference type="Proteomes" id="UP000308197">
    <property type="component" value="Unassembled WGS sequence"/>
</dbReference>
<feature type="region of interest" description="Disordered" evidence="1">
    <location>
        <begin position="149"/>
        <end position="192"/>
    </location>
</feature>
<evidence type="ECO:0000313" key="2">
    <source>
        <dbReference type="EMBL" id="TFK80542.1"/>
    </source>
</evidence>
<protein>
    <submittedName>
        <fullName evidence="2">Uncharacterized protein</fullName>
    </submittedName>
</protein>
<proteinExistence type="predicted"/>
<name>A0A5C3NU54_9APHY</name>
<accession>A0A5C3NU54</accession>
<evidence type="ECO:0000256" key="1">
    <source>
        <dbReference type="SAM" id="MobiDB-lite"/>
    </source>
</evidence>
<dbReference type="EMBL" id="ML211752">
    <property type="protein sequence ID" value="TFK80542.1"/>
    <property type="molecule type" value="Genomic_DNA"/>
</dbReference>
<gene>
    <name evidence="2" type="ORF">K466DRAFT_374869</name>
</gene>
<dbReference type="AlphaFoldDB" id="A0A5C3NU54"/>